<evidence type="ECO:0000313" key="3">
    <source>
        <dbReference type="Proteomes" id="UP000322245"/>
    </source>
</evidence>
<evidence type="ECO:0000313" key="2">
    <source>
        <dbReference type="EMBL" id="TYJ54345.1"/>
    </source>
</evidence>
<sequence>MSSPPASPPPPLQRSQFAAYASFLEHLQHEQQTDISQQLAHRWADEDIVLSDESDWESRLSREASGRPTVVGDEYVGARVGGKGKRKRQQGSGETRWPVGLTELPEPPSFSEAITSFATAYIRTQSLTLPNLPAQDLSNPLLPPNLIESSEQMVREVLTMLAGVRPARVAKARKDLGTLGWGDVLEVAAMLPSARAEATKANARLRTMYTQPGPDLLSHRLKCLSDRPERPSRTDIYTSVIPRADPTLRPHVSKAELARRASSLSQRSANRQQKAAADQAKSAAKEERKRVRREKAKLRARAKKAEKMGEAERMGGRQGEGEGEVE</sequence>
<dbReference type="AlphaFoldDB" id="A0A5D3ASF1"/>
<dbReference type="EMBL" id="NIDF01000063">
    <property type="protein sequence ID" value="TYJ54345.1"/>
    <property type="molecule type" value="Genomic_DNA"/>
</dbReference>
<feature type="compositionally biased region" description="Basic and acidic residues" evidence="1">
    <location>
        <begin position="303"/>
        <end position="315"/>
    </location>
</feature>
<reference evidence="2 3" key="1">
    <citation type="submission" date="2017-05" db="EMBL/GenBank/DDBJ databases">
        <title>The Genome Sequence of Tsuchiyaea wingfieldii DSM 27421.</title>
        <authorList>
            <person name="Cuomo C."/>
            <person name="Passer A."/>
            <person name="Billmyre B."/>
            <person name="Heitman J."/>
        </authorList>
    </citation>
    <scope>NUCLEOTIDE SEQUENCE [LARGE SCALE GENOMIC DNA]</scope>
    <source>
        <strain evidence="2 3">DSM 27421</strain>
    </source>
</reference>
<accession>A0A5D3ASF1</accession>
<feature type="region of interest" description="Disordered" evidence="1">
    <location>
        <begin position="80"/>
        <end position="104"/>
    </location>
</feature>
<feature type="compositionally biased region" description="Low complexity" evidence="1">
    <location>
        <begin position="260"/>
        <end position="282"/>
    </location>
</feature>
<evidence type="ECO:0000256" key="1">
    <source>
        <dbReference type="SAM" id="MobiDB-lite"/>
    </source>
</evidence>
<dbReference type="Proteomes" id="UP000322245">
    <property type="component" value="Unassembled WGS sequence"/>
</dbReference>
<gene>
    <name evidence="2" type="ORF">B9479_005011</name>
</gene>
<organism evidence="2 3">
    <name type="scientific">Cryptococcus floricola</name>
    <dbReference type="NCBI Taxonomy" id="2591691"/>
    <lineage>
        <taxon>Eukaryota</taxon>
        <taxon>Fungi</taxon>
        <taxon>Dikarya</taxon>
        <taxon>Basidiomycota</taxon>
        <taxon>Agaricomycotina</taxon>
        <taxon>Tremellomycetes</taxon>
        <taxon>Tremellales</taxon>
        <taxon>Cryptococcaceae</taxon>
        <taxon>Cryptococcus</taxon>
    </lineage>
</organism>
<name>A0A5D3ASF1_9TREE</name>
<feature type="region of interest" description="Disordered" evidence="1">
    <location>
        <begin position="225"/>
        <end position="326"/>
    </location>
</feature>
<keyword evidence="3" id="KW-1185">Reference proteome</keyword>
<protein>
    <submittedName>
        <fullName evidence="2">Uncharacterized protein</fullName>
    </submittedName>
</protein>
<comment type="caution">
    <text evidence="2">The sequence shown here is derived from an EMBL/GenBank/DDBJ whole genome shotgun (WGS) entry which is preliminary data.</text>
</comment>
<proteinExistence type="predicted"/>
<feature type="compositionally biased region" description="Basic residues" evidence="1">
    <location>
        <begin position="290"/>
        <end position="302"/>
    </location>
</feature>